<feature type="transmembrane region" description="Helical" evidence="9">
    <location>
        <begin position="495"/>
        <end position="511"/>
    </location>
</feature>
<feature type="transmembrane region" description="Helical" evidence="9">
    <location>
        <begin position="432"/>
        <end position="450"/>
    </location>
</feature>
<evidence type="ECO:0000256" key="7">
    <source>
        <dbReference type="SAM" id="Coils"/>
    </source>
</evidence>
<evidence type="ECO:0000259" key="10">
    <source>
        <dbReference type="Pfam" id="PF01694"/>
    </source>
</evidence>
<feature type="transmembrane region" description="Helical" evidence="9">
    <location>
        <begin position="352"/>
        <end position="374"/>
    </location>
</feature>
<proteinExistence type="inferred from homology"/>
<evidence type="ECO:0000256" key="9">
    <source>
        <dbReference type="SAM" id="Phobius"/>
    </source>
</evidence>
<keyword evidence="7" id="KW-0175">Coiled coil</keyword>
<feature type="domain" description="Peptidase S54 rhomboid" evidence="10">
    <location>
        <begin position="395"/>
        <end position="534"/>
    </location>
</feature>
<feature type="transmembrane region" description="Helical" evidence="9">
    <location>
        <begin position="320"/>
        <end position="340"/>
    </location>
</feature>
<comment type="caution">
    <text evidence="11">The sequence shown here is derived from an EMBL/GenBank/DDBJ whole genome shotgun (WGS) entry which is preliminary data.</text>
</comment>
<comment type="subcellular location">
    <subcellularLocation>
        <location evidence="1">Membrane</location>
        <topology evidence="1">Multi-pass membrane protein</topology>
    </subcellularLocation>
</comment>
<gene>
    <name evidence="11" type="ORF">CFIMG_008507RA00001</name>
</gene>
<feature type="compositionally biased region" description="Basic and acidic residues" evidence="8">
    <location>
        <begin position="254"/>
        <end position="267"/>
    </location>
</feature>
<dbReference type="STRING" id="1035309.A0A2C5X8T4"/>
<dbReference type="EMBL" id="APWK03000008">
    <property type="protein sequence ID" value="PHH55748.1"/>
    <property type="molecule type" value="Genomic_DNA"/>
</dbReference>
<evidence type="ECO:0000256" key="5">
    <source>
        <dbReference type="ARBA" id="ARBA00022989"/>
    </source>
</evidence>
<evidence type="ECO:0000256" key="3">
    <source>
        <dbReference type="ARBA" id="ARBA00022692"/>
    </source>
</evidence>
<keyword evidence="5 9" id="KW-1133">Transmembrane helix</keyword>
<feature type="transmembrane region" description="Helical" evidence="9">
    <location>
        <begin position="523"/>
        <end position="542"/>
    </location>
</feature>
<name>A0A2C5X8T4_9PEZI</name>
<dbReference type="SUPFAM" id="SSF144091">
    <property type="entry name" value="Rhomboid-like"/>
    <property type="match status" value="1"/>
</dbReference>
<dbReference type="Gene3D" id="1.20.1540.10">
    <property type="entry name" value="Rhomboid-like"/>
    <property type="match status" value="1"/>
</dbReference>
<dbReference type="GO" id="GO:0006465">
    <property type="term" value="P:signal peptide processing"/>
    <property type="evidence" value="ECO:0007669"/>
    <property type="project" value="TreeGrafter"/>
</dbReference>
<evidence type="ECO:0000256" key="1">
    <source>
        <dbReference type="ARBA" id="ARBA00004141"/>
    </source>
</evidence>
<organism evidence="11 12">
    <name type="scientific">Ceratocystis fimbriata CBS 114723</name>
    <dbReference type="NCBI Taxonomy" id="1035309"/>
    <lineage>
        <taxon>Eukaryota</taxon>
        <taxon>Fungi</taxon>
        <taxon>Dikarya</taxon>
        <taxon>Ascomycota</taxon>
        <taxon>Pezizomycotina</taxon>
        <taxon>Sordariomycetes</taxon>
        <taxon>Hypocreomycetidae</taxon>
        <taxon>Microascales</taxon>
        <taxon>Ceratocystidaceae</taxon>
        <taxon>Ceratocystis</taxon>
    </lineage>
</organism>
<evidence type="ECO:0000256" key="8">
    <source>
        <dbReference type="SAM" id="MobiDB-lite"/>
    </source>
</evidence>
<dbReference type="InterPro" id="IPR022764">
    <property type="entry name" value="Peptidase_S54_rhomboid_dom"/>
</dbReference>
<dbReference type="OrthoDB" id="10260614at2759"/>
<evidence type="ECO:0000313" key="12">
    <source>
        <dbReference type="Proteomes" id="UP000222788"/>
    </source>
</evidence>
<dbReference type="PANTHER" id="PTHR43731">
    <property type="entry name" value="RHOMBOID PROTEASE"/>
    <property type="match status" value="1"/>
</dbReference>
<feature type="region of interest" description="Disordered" evidence="8">
    <location>
        <begin position="254"/>
        <end position="275"/>
    </location>
</feature>
<protein>
    <submittedName>
        <fullName evidence="11">Uncharacterized protein C13E7.11</fullName>
    </submittedName>
</protein>
<evidence type="ECO:0000256" key="2">
    <source>
        <dbReference type="ARBA" id="ARBA00009045"/>
    </source>
</evidence>
<dbReference type="GO" id="GO:0004252">
    <property type="term" value="F:serine-type endopeptidase activity"/>
    <property type="evidence" value="ECO:0007669"/>
    <property type="project" value="InterPro"/>
</dbReference>
<sequence>MSLLVFPVSSTSTTARRLCLRATCRNSGLRSAAESTTRPHLSSLGRISPLSRYSTRCVAPSVSLRVNWPKHPDAGNALYQRRNLWTDNVVLTMYETLPRDYKDTAGLPFRKTELSMAEALEIFGPKLSQSSANQLLMILHGRRVAGTLDDPAYRINTAMYTSKQVAAGLEYLRKTVPVDETYNAGLRAQDELEQLERQMAKEEKAKLAANATTDTPARKTALPVFDPAQVEVKPDPIYGYSKFDELRAKNKARAEAEKQRLADEEASRPAPMPGSLQEYVQTGTITATSPQMQKWVTNATVSDLEEAPETSKFNRVMPTIALAILFIAGCVGFSLIYEAPPAENRFFVDLRPATACISTIIALNTLVYVGWRIPPLWGFMNRYFIMVMGMPRPISLLLAPFSQSSFSHLLGNMATLYFFGPRLHDDLGRGNFMALYLSCGAVGYAASLLWHPVNVASLGASCAVFGVMSAYFWLHRFDCFKILNLPPDPMEGVPGLVFLSFIIALHISAAMSSSKHVVKLDLASHWGGILTGMFGVQMMEYYGRTNGYRTREGRFRRGTPAEAENHVPDEQGTVEGGGQPGVKKTESIEILTE</sequence>
<accession>A0A2C5X8T4</accession>
<reference evidence="11 12" key="1">
    <citation type="journal article" date="2013" name="Fungal Biol.">
        <title>Analysis of microsatellite markers in the genome of the plant pathogen Ceratocystis fimbriata.</title>
        <authorList>
            <person name="Simpson M.C."/>
            <person name="Wilken P.M."/>
            <person name="Coetzee M.P."/>
            <person name="Wingfield M.J."/>
            <person name="Wingfield B.D."/>
        </authorList>
    </citation>
    <scope>NUCLEOTIDE SEQUENCE [LARGE SCALE GENOMIC DNA]</scope>
    <source>
        <strain evidence="11 12">CBS 114723</strain>
    </source>
</reference>
<feature type="coiled-coil region" evidence="7">
    <location>
        <begin position="178"/>
        <end position="212"/>
    </location>
</feature>
<evidence type="ECO:0000313" key="11">
    <source>
        <dbReference type="EMBL" id="PHH55748.1"/>
    </source>
</evidence>
<feature type="transmembrane region" description="Helical" evidence="9">
    <location>
        <begin position="394"/>
        <end position="420"/>
    </location>
</feature>
<dbReference type="InterPro" id="IPR035952">
    <property type="entry name" value="Rhomboid-like_sf"/>
</dbReference>
<feature type="transmembrane region" description="Helical" evidence="9">
    <location>
        <begin position="456"/>
        <end position="474"/>
    </location>
</feature>
<feature type="region of interest" description="Disordered" evidence="8">
    <location>
        <begin position="558"/>
        <end position="593"/>
    </location>
</feature>
<keyword evidence="3 9" id="KW-0812">Transmembrane</keyword>
<keyword evidence="6 9" id="KW-0472">Membrane</keyword>
<keyword evidence="4" id="KW-0378">Hydrolase</keyword>
<evidence type="ECO:0000256" key="4">
    <source>
        <dbReference type="ARBA" id="ARBA00022801"/>
    </source>
</evidence>
<reference evidence="11 12" key="2">
    <citation type="journal article" date="2013" name="IMA Fungus">
        <title>IMA Genome-F 1: Ceratocystis fimbriata: Draft nuclear genome sequence for the plant pathogen, Ceratocystis fimbriata.</title>
        <authorList>
            <person name="Wilken P.M."/>
            <person name="Steenkamp E.T."/>
            <person name="Wingfield M.J."/>
            <person name="de Beer Z.W."/>
            <person name="Wingfield B.D."/>
        </authorList>
    </citation>
    <scope>NUCLEOTIDE SEQUENCE [LARGE SCALE GENOMIC DNA]</scope>
    <source>
        <strain evidence="11 12">CBS 114723</strain>
    </source>
</reference>
<comment type="similarity">
    <text evidence="2">Belongs to the peptidase S54 family.</text>
</comment>
<evidence type="ECO:0000256" key="6">
    <source>
        <dbReference type="ARBA" id="ARBA00023136"/>
    </source>
</evidence>
<keyword evidence="12" id="KW-1185">Reference proteome</keyword>
<dbReference type="Proteomes" id="UP000222788">
    <property type="component" value="Unassembled WGS sequence"/>
</dbReference>
<dbReference type="Pfam" id="PF01694">
    <property type="entry name" value="Rhomboid"/>
    <property type="match status" value="1"/>
</dbReference>
<dbReference type="PANTHER" id="PTHR43731:SF14">
    <property type="entry name" value="PRESENILIN-ASSOCIATED RHOMBOID-LIKE PROTEIN, MITOCHONDRIAL"/>
    <property type="match status" value="1"/>
</dbReference>
<dbReference type="AlphaFoldDB" id="A0A2C5X8T4"/>
<dbReference type="GO" id="GO:0016020">
    <property type="term" value="C:membrane"/>
    <property type="evidence" value="ECO:0007669"/>
    <property type="project" value="UniProtKB-SubCell"/>
</dbReference>
<dbReference type="InterPro" id="IPR050925">
    <property type="entry name" value="Rhomboid_protease_S54"/>
</dbReference>